<accession>A0A6N8J748</accession>
<sequence>MRYCIILLLSCCMACEQRVPEKEPVPLAEDSTFLTGTFFLIRHAEQLPGYDSSLTETGFRRAGDLYRFLKDSGIQKIYITPFIRSLQTADSLRGYKNVDTASYNPDSTGEGLIYEITRHDDWGKRLLIIGQGNTVASVMRSLKAKPPADTVSYSDMFLIRKYRDSVKSKRISYSSIPSIKAKATEK</sequence>
<evidence type="ECO:0000313" key="1">
    <source>
        <dbReference type="EMBL" id="MVT41030.1"/>
    </source>
</evidence>
<dbReference type="Pfam" id="PF00300">
    <property type="entry name" value="His_Phos_1"/>
    <property type="match status" value="1"/>
</dbReference>
<name>A0A6N8J748_9BACT</name>
<dbReference type="Proteomes" id="UP000468388">
    <property type="component" value="Unassembled WGS sequence"/>
</dbReference>
<dbReference type="InterPro" id="IPR013078">
    <property type="entry name" value="His_Pase_superF_clade-1"/>
</dbReference>
<organism evidence="1 2">
    <name type="scientific">Chitinophaga oryziterrae</name>
    <dbReference type="NCBI Taxonomy" id="1031224"/>
    <lineage>
        <taxon>Bacteria</taxon>
        <taxon>Pseudomonadati</taxon>
        <taxon>Bacteroidota</taxon>
        <taxon>Chitinophagia</taxon>
        <taxon>Chitinophagales</taxon>
        <taxon>Chitinophagaceae</taxon>
        <taxon>Chitinophaga</taxon>
    </lineage>
</organism>
<gene>
    <name evidence="1" type="ORF">GO495_10595</name>
</gene>
<keyword evidence="2" id="KW-1185">Reference proteome</keyword>
<proteinExistence type="predicted"/>
<dbReference type="Gene3D" id="3.40.50.1240">
    <property type="entry name" value="Phosphoglycerate mutase-like"/>
    <property type="match status" value="1"/>
</dbReference>
<evidence type="ECO:0008006" key="3">
    <source>
        <dbReference type="Google" id="ProtNLM"/>
    </source>
</evidence>
<evidence type="ECO:0000313" key="2">
    <source>
        <dbReference type="Proteomes" id="UP000468388"/>
    </source>
</evidence>
<reference evidence="1 2" key="1">
    <citation type="submission" date="2019-12" db="EMBL/GenBank/DDBJ databases">
        <title>The draft genomic sequence of strain Chitinophaga oryziterrae JCM 16595.</title>
        <authorList>
            <person name="Zhang X."/>
        </authorList>
    </citation>
    <scope>NUCLEOTIDE SEQUENCE [LARGE SCALE GENOMIC DNA]</scope>
    <source>
        <strain evidence="1 2">JCM 16595</strain>
    </source>
</reference>
<dbReference type="InterPro" id="IPR029033">
    <property type="entry name" value="His_PPase_superfam"/>
</dbReference>
<comment type="caution">
    <text evidence="1">The sequence shown here is derived from an EMBL/GenBank/DDBJ whole genome shotgun (WGS) entry which is preliminary data.</text>
</comment>
<dbReference type="SUPFAM" id="SSF53254">
    <property type="entry name" value="Phosphoglycerate mutase-like"/>
    <property type="match status" value="1"/>
</dbReference>
<protein>
    <recommendedName>
        <fullName evidence="3">Histidine phosphatase family protein</fullName>
    </recommendedName>
</protein>
<dbReference type="AlphaFoldDB" id="A0A6N8J748"/>
<dbReference type="CDD" id="cd07040">
    <property type="entry name" value="HP"/>
    <property type="match status" value="1"/>
</dbReference>
<dbReference type="EMBL" id="WRXO01000002">
    <property type="protein sequence ID" value="MVT41030.1"/>
    <property type="molecule type" value="Genomic_DNA"/>
</dbReference>